<dbReference type="EMBL" id="JAANYQ010000001">
    <property type="protein sequence ID" value="KAF4126765.1"/>
    <property type="molecule type" value="Genomic_DNA"/>
</dbReference>
<feature type="region of interest" description="Disordered" evidence="1">
    <location>
        <begin position="535"/>
        <end position="627"/>
    </location>
</feature>
<organism evidence="3 4">
    <name type="scientific">Geosmithia morbida</name>
    <dbReference type="NCBI Taxonomy" id="1094350"/>
    <lineage>
        <taxon>Eukaryota</taxon>
        <taxon>Fungi</taxon>
        <taxon>Dikarya</taxon>
        <taxon>Ascomycota</taxon>
        <taxon>Pezizomycotina</taxon>
        <taxon>Sordariomycetes</taxon>
        <taxon>Hypocreomycetidae</taxon>
        <taxon>Hypocreales</taxon>
        <taxon>Bionectriaceae</taxon>
        <taxon>Geosmithia</taxon>
    </lineage>
</organism>
<evidence type="ECO:0000259" key="2">
    <source>
        <dbReference type="Pfam" id="PF04366"/>
    </source>
</evidence>
<evidence type="ECO:0000256" key="1">
    <source>
        <dbReference type="SAM" id="MobiDB-lite"/>
    </source>
</evidence>
<feature type="compositionally biased region" description="Low complexity" evidence="1">
    <location>
        <begin position="676"/>
        <end position="691"/>
    </location>
</feature>
<dbReference type="InterPro" id="IPR051702">
    <property type="entry name" value="SH3_domain_YSC84-like"/>
</dbReference>
<name>A0A9P4Z1B8_9HYPO</name>
<proteinExistence type="predicted"/>
<accession>A0A9P4Z1B8</accession>
<feature type="region of interest" description="Disordered" evidence="1">
    <location>
        <begin position="711"/>
        <end position="933"/>
    </location>
</feature>
<feature type="compositionally biased region" description="Acidic residues" evidence="1">
    <location>
        <begin position="144"/>
        <end position="164"/>
    </location>
</feature>
<feature type="region of interest" description="Disordered" evidence="1">
    <location>
        <begin position="1"/>
        <end position="27"/>
    </location>
</feature>
<feature type="compositionally biased region" description="Acidic residues" evidence="1">
    <location>
        <begin position="536"/>
        <end position="548"/>
    </location>
</feature>
<dbReference type="RefSeq" id="XP_035325417.1">
    <property type="nucleotide sequence ID" value="XM_035462487.1"/>
</dbReference>
<feature type="region of interest" description="Disordered" evidence="1">
    <location>
        <begin position="437"/>
        <end position="521"/>
    </location>
</feature>
<sequence>MQRVSSLLPSWDRRASSSSATTSSTTGGGGGFFAWSKRASSASILTKSYPDTNSLKSNRNSTRSLQGPIQTRIHREAFWPATLDLECDKAARIIKSFCGKTPSPPPPPLSLDRSTVQSAHRADFPPSFFRFWPLPTADGFLAPIDDDEPTTSIPDDEADVDDADIQQQKPPKTPVKISKKIPKRIIQNAAGIAVFTCMRSGLWMTGSGGSGILIARKSDGTWSPPSGIMLHTPTLSFIMGVDVYDCVLVISSLSALESITRSTVTLGEDVGLMAGPLAALDASRAGLVDDDFSFRDLDNTVLTYMKSRGHAQSVNMHGCILTERANENERFYEAPVSQMDILSGNVARDVEETRPLAEVIKLAEGRSDFDPTAVAKIAIEPAPGDANIASPVSAPQSPRGPFGYPQVDDPDPFGILALEMAGMEIREAGTTYRPVSSQLDFQPANGNRPLSSTTALSRRHYSANRQSGDTFLSRSNRESYMSTRTVKSQMTDAHTQTDTGASTDTPGTSPGPGESEDGHAFQVTSPGLVADIKERDEDDDVSSADEVDYTTVDTTPIKHLSQPPRDSSAENLASRAAAVEGGKDDDSKLPLPTDADQISKASSNYDGDGSDGSGNEEEEEEEEEEPVVFEVAEVQPARTQAVASRMIQARGNVVTIPKRIPPPLPTRNPARGSVASRSELSSGGDGSSLRGPYSPLYQEFLASDLSGNEDVVADGAEKGKPATTTTRQSAAAADGFVSPEEPRSPAEPTTPLPPAGQSLDDDDQQDTPLVLDIRRVTTDAAAADEVSPETPLAKVAEAKHAASAADKAEQKQEDADAGVGAADVDVKTEGKDSDLPTADGSSTADDVAASIPGGFVVTPADDEDGKQGDDSRVSIDTGATGATGNRSSLDESAAYTTPSTSEHHFPSGSEEGDDKVKTGAAEDDKSTATPVAA</sequence>
<feature type="compositionally biased region" description="Polar residues" evidence="1">
    <location>
        <begin position="437"/>
        <end position="456"/>
    </location>
</feature>
<dbReference type="Proteomes" id="UP000749293">
    <property type="component" value="Unassembled WGS sequence"/>
</dbReference>
<keyword evidence="4" id="KW-1185">Reference proteome</keyword>
<dbReference type="GeneID" id="55966732"/>
<dbReference type="InterPro" id="IPR007461">
    <property type="entry name" value="Ysc84_actin-binding"/>
</dbReference>
<dbReference type="Pfam" id="PF04366">
    <property type="entry name" value="Ysc84"/>
    <property type="match status" value="1"/>
</dbReference>
<feature type="region of interest" description="Disordered" evidence="1">
    <location>
        <begin position="144"/>
        <end position="176"/>
    </location>
</feature>
<feature type="compositionally biased region" description="Basic and acidic residues" evidence="1">
    <location>
        <begin position="796"/>
        <end position="814"/>
    </location>
</feature>
<evidence type="ECO:0000313" key="3">
    <source>
        <dbReference type="EMBL" id="KAF4126765.1"/>
    </source>
</evidence>
<feature type="compositionally biased region" description="Low complexity" evidence="1">
    <location>
        <begin position="16"/>
        <end position="25"/>
    </location>
</feature>
<dbReference type="CDD" id="cd11524">
    <property type="entry name" value="SYLF"/>
    <property type="match status" value="1"/>
</dbReference>
<evidence type="ECO:0000313" key="4">
    <source>
        <dbReference type="Proteomes" id="UP000749293"/>
    </source>
</evidence>
<dbReference type="GO" id="GO:0035091">
    <property type="term" value="F:phosphatidylinositol binding"/>
    <property type="evidence" value="ECO:0007669"/>
    <property type="project" value="TreeGrafter"/>
</dbReference>
<comment type="caution">
    <text evidence="3">The sequence shown here is derived from an EMBL/GenBank/DDBJ whole genome shotgun (WGS) entry which is preliminary data.</text>
</comment>
<dbReference type="PANTHER" id="PTHR15629:SF8">
    <property type="entry name" value="DUF500 DOMAIN PROTEIN (AFU_ORTHOLOGUE AFUA_5G07310)"/>
    <property type="match status" value="1"/>
</dbReference>
<feature type="domain" description="Ysc84 actin-binding" evidence="2">
    <location>
        <begin position="231"/>
        <end position="361"/>
    </location>
</feature>
<dbReference type="OrthoDB" id="443981at2759"/>
<reference evidence="3" key="1">
    <citation type="submission" date="2020-03" db="EMBL/GenBank/DDBJ databases">
        <title>Site-based positive gene gene selection in Geosmithia morbida across the United States reveals a broad range of putative effectors and factors for local host and environmental adapation.</title>
        <authorList>
            <person name="Onufrak A."/>
            <person name="Murdoch R.W."/>
            <person name="Gazis R."/>
            <person name="Huff M."/>
            <person name="Staton M."/>
            <person name="Klingeman W."/>
            <person name="Hadziabdic D."/>
        </authorList>
    </citation>
    <scope>NUCLEOTIDE SEQUENCE</scope>
    <source>
        <strain evidence="3">1262</strain>
    </source>
</reference>
<gene>
    <name evidence="3" type="ORF">GMORB2_0502</name>
</gene>
<feature type="compositionally biased region" description="Acidic residues" evidence="1">
    <location>
        <begin position="614"/>
        <end position="627"/>
    </location>
</feature>
<dbReference type="PANTHER" id="PTHR15629">
    <property type="entry name" value="SH3YL1 PROTEIN"/>
    <property type="match status" value="1"/>
</dbReference>
<feature type="compositionally biased region" description="Polar residues" evidence="1">
    <location>
        <begin position="463"/>
        <end position="508"/>
    </location>
</feature>
<dbReference type="AlphaFoldDB" id="A0A9P4Z1B8"/>
<feature type="region of interest" description="Disordered" evidence="1">
    <location>
        <begin position="654"/>
        <end position="694"/>
    </location>
</feature>
<feature type="compositionally biased region" description="Low complexity" evidence="1">
    <location>
        <begin position="722"/>
        <end position="733"/>
    </location>
</feature>
<protein>
    <recommendedName>
        <fullName evidence="2">Ysc84 actin-binding domain-containing protein</fullName>
    </recommendedName>
</protein>
<feature type="compositionally biased region" description="Basic and acidic residues" evidence="1">
    <location>
        <begin position="824"/>
        <end position="834"/>
    </location>
</feature>
<feature type="compositionally biased region" description="Basic and acidic residues" evidence="1">
    <location>
        <begin position="914"/>
        <end position="926"/>
    </location>
</feature>